<evidence type="ECO:0008006" key="5">
    <source>
        <dbReference type="Google" id="ProtNLM"/>
    </source>
</evidence>
<evidence type="ECO:0000313" key="3">
    <source>
        <dbReference type="EMBL" id="GLI62251.1"/>
    </source>
</evidence>
<protein>
    <recommendedName>
        <fullName evidence="5">Sulfotransferase</fullName>
    </recommendedName>
</protein>
<evidence type="ECO:0000256" key="1">
    <source>
        <dbReference type="SAM" id="MobiDB-lite"/>
    </source>
</evidence>
<dbReference type="Gene3D" id="3.40.50.300">
    <property type="entry name" value="P-loop containing nucleotide triphosphate hydrolases"/>
    <property type="match status" value="1"/>
</dbReference>
<proteinExistence type="predicted"/>
<keyword evidence="4" id="KW-1185">Reference proteome</keyword>
<name>A0ABQ5RXB3_9CHLO</name>
<gene>
    <name evidence="3" type="ORF">VaNZ11_004856</name>
</gene>
<evidence type="ECO:0000313" key="4">
    <source>
        <dbReference type="Proteomes" id="UP001165090"/>
    </source>
</evidence>
<dbReference type="Proteomes" id="UP001165090">
    <property type="component" value="Unassembled WGS sequence"/>
</dbReference>
<reference evidence="3 4" key="1">
    <citation type="journal article" date="2023" name="IScience">
        <title>Expanded male sex-determining region conserved during the evolution of homothallism in the green alga Volvox.</title>
        <authorList>
            <person name="Yamamoto K."/>
            <person name="Matsuzaki R."/>
            <person name="Mahakham W."/>
            <person name="Heman W."/>
            <person name="Sekimoto H."/>
            <person name="Kawachi M."/>
            <person name="Minakuchi Y."/>
            <person name="Toyoda A."/>
            <person name="Nozaki H."/>
        </authorList>
    </citation>
    <scope>NUCLEOTIDE SEQUENCE [LARGE SCALE GENOMIC DNA]</scope>
    <source>
        <strain evidence="3 4">NIES-4468</strain>
    </source>
</reference>
<dbReference type="EMBL" id="BSDZ01000011">
    <property type="protein sequence ID" value="GLI62251.1"/>
    <property type="molecule type" value="Genomic_DNA"/>
</dbReference>
<feature type="signal peptide" evidence="2">
    <location>
        <begin position="1"/>
        <end position="24"/>
    </location>
</feature>
<feature type="chain" id="PRO_5045198294" description="Sulfotransferase" evidence="2">
    <location>
        <begin position="25"/>
        <end position="546"/>
    </location>
</feature>
<evidence type="ECO:0000256" key="2">
    <source>
        <dbReference type="SAM" id="SignalP"/>
    </source>
</evidence>
<sequence>MNRARIHWPSVLLFCLGFFSTTAASNIIQDVFMELFGELTKDEKARTLRLAHLDTLLALGTSRPGEKLLHIPEYADPKARQLGINISQSLVSSDLDEWMNRVMEVVPKLDEMKSFAMVRRLLVAALIKYWLEHGNKIPDECTLKVQELLLQLYKVHRIGAVHKGVMEYLHISKSGGTSWCHIAELNGCVTERYDRSYVCQVKKFDDKVRWLNMTFHMLQIPVYRVPQYVLKRFSRFGTFRKNHDMSACSARRQLIASRGYNYYSNEYTVHGGHKGMENAHMCSNFFNAIVLRDPLKRLVSHMKFVMWTMSGDRGYNDTILFNRMYANRSSEFWQALGPAIVDNYFIRSLLGEKAFHVPVGTVSREMLSLAEHVLVQFDLVLVLEQDTEVKNLITSYGVGWNHTLEEVHDKDSNVREAEFNTTAYIPRDLDRLLQAQTLDMELFEFTKTLAQLDPVVYAVARKVGLQPLPPESSIDSEGPPCGLLRGQYKEGLLTSLGAKKPTLAAKRKKGKGLGAGRKDPARQARASRASSRLGVGIENRQQGGGR</sequence>
<organism evidence="3 4">
    <name type="scientific">Volvox africanus</name>
    <dbReference type="NCBI Taxonomy" id="51714"/>
    <lineage>
        <taxon>Eukaryota</taxon>
        <taxon>Viridiplantae</taxon>
        <taxon>Chlorophyta</taxon>
        <taxon>core chlorophytes</taxon>
        <taxon>Chlorophyceae</taxon>
        <taxon>CS clade</taxon>
        <taxon>Chlamydomonadales</taxon>
        <taxon>Volvocaceae</taxon>
        <taxon>Volvox</taxon>
    </lineage>
</organism>
<accession>A0ABQ5RXB3</accession>
<feature type="region of interest" description="Disordered" evidence="1">
    <location>
        <begin position="499"/>
        <end position="546"/>
    </location>
</feature>
<keyword evidence="2" id="KW-0732">Signal</keyword>
<dbReference type="InterPro" id="IPR027417">
    <property type="entry name" value="P-loop_NTPase"/>
</dbReference>
<feature type="compositionally biased region" description="Low complexity" evidence="1">
    <location>
        <begin position="523"/>
        <end position="532"/>
    </location>
</feature>
<comment type="caution">
    <text evidence="3">The sequence shown here is derived from an EMBL/GenBank/DDBJ whole genome shotgun (WGS) entry which is preliminary data.</text>
</comment>